<dbReference type="Proteomes" id="UP000587002">
    <property type="component" value="Unassembled WGS sequence"/>
</dbReference>
<sequence>MGPVELRCSVPVQAPPEVVWAAATDWARQGEWMLGTEVHPVGAADGPGGQLLAVTGFAGVGVVDRMEIVEWRPPRSCRVRHVGALVVGSGGFDVVRCGNAASTFVWWERLTLPAGAGLVWPVVRPAFSWGLRRSLDAFAEFCRRYDRRSG</sequence>
<gene>
    <name evidence="1" type="ORF">HNR68_005158</name>
</gene>
<comment type="caution">
    <text evidence="1">The sequence shown here is derived from an EMBL/GenBank/DDBJ whole genome shotgun (WGS) entry which is preliminary data.</text>
</comment>
<dbReference type="Pfam" id="PF10604">
    <property type="entry name" value="Polyketide_cyc2"/>
    <property type="match status" value="1"/>
</dbReference>
<dbReference type="InterPro" id="IPR019587">
    <property type="entry name" value="Polyketide_cyclase/dehydratase"/>
</dbReference>
<evidence type="ECO:0000313" key="1">
    <source>
        <dbReference type="EMBL" id="NYI86528.1"/>
    </source>
</evidence>
<dbReference type="EMBL" id="JACCFJ010000001">
    <property type="protein sequence ID" value="NYI86528.1"/>
    <property type="molecule type" value="Genomic_DNA"/>
</dbReference>
<dbReference type="SUPFAM" id="SSF55961">
    <property type="entry name" value="Bet v1-like"/>
    <property type="match status" value="1"/>
</dbReference>
<evidence type="ECO:0008006" key="3">
    <source>
        <dbReference type="Google" id="ProtNLM"/>
    </source>
</evidence>
<dbReference type="Gene3D" id="3.30.530.20">
    <property type="match status" value="1"/>
</dbReference>
<protein>
    <recommendedName>
        <fullName evidence="3">SRPBCC family protein</fullName>
    </recommendedName>
</protein>
<accession>A0A853AV64</accession>
<organism evidence="1 2">
    <name type="scientific">Saccharopolyspora hordei</name>
    <dbReference type="NCBI Taxonomy" id="1838"/>
    <lineage>
        <taxon>Bacteria</taxon>
        <taxon>Bacillati</taxon>
        <taxon>Actinomycetota</taxon>
        <taxon>Actinomycetes</taxon>
        <taxon>Pseudonocardiales</taxon>
        <taxon>Pseudonocardiaceae</taxon>
        <taxon>Saccharopolyspora</taxon>
    </lineage>
</organism>
<evidence type="ECO:0000313" key="2">
    <source>
        <dbReference type="Proteomes" id="UP000587002"/>
    </source>
</evidence>
<reference evidence="1 2" key="1">
    <citation type="submission" date="2020-07" db="EMBL/GenBank/DDBJ databases">
        <title>Sequencing the genomes of 1000 actinobacteria strains.</title>
        <authorList>
            <person name="Klenk H.-P."/>
        </authorList>
    </citation>
    <scope>NUCLEOTIDE SEQUENCE [LARGE SCALE GENOMIC DNA]</scope>
    <source>
        <strain evidence="1 2">DSM 44065</strain>
    </source>
</reference>
<keyword evidence="2" id="KW-1185">Reference proteome</keyword>
<dbReference type="RefSeq" id="WP_179724280.1">
    <property type="nucleotide sequence ID" value="NZ_BAABFH010000001.1"/>
</dbReference>
<dbReference type="InterPro" id="IPR023393">
    <property type="entry name" value="START-like_dom_sf"/>
</dbReference>
<name>A0A853AV64_9PSEU</name>
<dbReference type="AlphaFoldDB" id="A0A853AV64"/>
<proteinExistence type="predicted"/>
<dbReference type="CDD" id="cd07812">
    <property type="entry name" value="SRPBCC"/>
    <property type="match status" value="1"/>
</dbReference>